<evidence type="ECO:0000313" key="4">
    <source>
        <dbReference type="Proteomes" id="UP000240357"/>
    </source>
</evidence>
<dbReference type="InterPro" id="IPR026444">
    <property type="entry name" value="Secre_tail"/>
</dbReference>
<evidence type="ECO:0000256" key="1">
    <source>
        <dbReference type="SAM" id="MobiDB-lite"/>
    </source>
</evidence>
<dbReference type="InterPro" id="IPR011047">
    <property type="entry name" value="Quinoprotein_ADH-like_sf"/>
</dbReference>
<dbReference type="PANTHER" id="PTHR42754:SF1">
    <property type="entry name" value="LIPOPROTEIN"/>
    <property type="match status" value="1"/>
</dbReference>
<name>A0A2T2YEN9_9BACT</name>
<proteinExistence type="predicted"/>
<protein>
    <recommendedName>
        <fullName evidence="2">Secretion system C-terminal sorting domain-containing protein</fullName>
    </recommendedName>
</protein>
<evidence type="ECO:0000313" key="3">
    <source>
        <dbReference type="EMBL" id="PSR53953.1"/>
    </source>
</evidence>
<feature type="region of interest" description="Disordered" evidence="1">
    <location>
        <begin position="829"/>
        <end position="848"/>
    </location>
</feature>
<dbReference type="Pfam" id="PF18962">
    <property type="entry name" value="Por_Secre_tail"/>
    <property type="match status" value="1"/>
</dbReference>
<dbReference type="NCBIfam" id="TIGR04183">
    <property type="entry name" value="Por_Secre_tail"/>
    <property type="match status" value="1"/>
</dbReference>
<reference evidence="3 4" key="1">
    <citation type="submission" date="2018-03" db="EMBL/GenBank/DDBJ databases">
        <title>Adhaeribacter sp. HMF7605 Genome sequencing and assembly.</title>
        <authorList>
            <person name="Kang H."/>
            <person name="Kang J."/>
            <person name="Cha I."/>
            <person name="Kim H."/>
            <person name="Joh K."/>
        </authorList>
    </citation>
    <scope>NUCLEOTIDE SEQUENCE [LARGE SCALE GENOMIC DNA]</scope>
    <source>
        <strain evidence="3 4">HMF7605</strain>
    </source>
</reference>
<evidence type="ECO:0000259" key="2">
    <source>
        <dbReference type="Pfam" id="PF18962"/>
    </source>
</evidence>
<dbReference type="PANTHER" id="PTHR42754">
    <property type="entry name" value="ENDOGLUCANASE"/>
    <property type="match status" value="1"/>
</dbReference>
<dbReference type="Gene3D" id="2.60.40.4070">
    <property type="match status" value="1"/>
</dbReference>
<organism evidence="3 4">
    <name type="scientific">Adhaeribacter arboris</name>
    <dbReference type="NCBI Taxonomy" id="2072846"/>
    <lineage>
        <taxon>Bacteria</taxon>
        <taxon>Pseudomonadati</taxon>
        <taxon>Bacteroidota</taxon>
        <taxon>Cytophagia</taxon>
        <taxon>Cytophagales</taxon>
        <taxon>Hymenobacteraceae</taxon>
        <taxon>Adhaeribacter</taxon>
    </lineage>
</organism>
<feature type="region of interest" description="Disordered" evidence="1">
    <location>
        <begin position="581"/>
        <end position="601"/>
    </location>
</feature>
<dbReference type="Proteomes" id="UP000240357">
    <property type="component" value="Unassembled WGS sequence"/>
</dbReference>
<comment type="caution">
    <text evidence="3">The sequence shown here is derived from an EMBL/GenBank/DDBJ whole genome shotgun (WGS) entry which is preliminary data.</text>
</comment>
<keyword evidence="4" id="KW-1185">Reference proteome</keyword>
<gene>
    <name evidence="3" type="ORF">AHMF7605_10700</name>
</gene>
<dbReference type="OrthoDB" id="922614at2"/>
<dbReference type="SUPFAM" id="SSF50998">
    <property type="entry name" value="Quinoprotein alcohol dehydrogenase-like"/>
    <property type="match status" value="2"/>
</dbReference>
<feature type="domain" description="Secretion system C-terminal sorting" evidence="2">
    <location>
        <begin position="1443"/>
        <end position="1518"/>
    </location>
</feature>
<feature type="compositionally biased region" description="Basic and acidic residues" evidence="1">
    <location>
        <begin position="584"/>
        <end position="597"/>
    </location>
</feature>
<sequence>MKIFLNNFSLLFLTSTKTYWRQRFILLIFLTFPFISSAQNIKWDKTIGGSLKETLRITLPTSDGGFILGGSSNTRKNGDKSQINRGPANTFDIWLVKLNANGSIAWDRTLGGNDHESPLSLLQTKDGGYLVLGFSGSGISGDKTQEGERWLVKLNPDGTIAWDKAYPDGLWKILQQTSDGGYILSGRTLIAPTYQDEEVWLVKLNASGTQEWKKNIFERTHKMDSFGNTSWLQPTPGGGYLIGGYNEPNNGRKFPREYWLVKLDANLTKIWDKPIKLEKAGFLSYLQLTQDGGYVLGGSSGEGTYEYKNEAGQGGNDYWIIKFGANGNQEWNKTLGGSGNDDLNSIYQTKDGGYLVGGNSSSNGSGDRTQNSQGAFDYWITKLNDKGQKTWDLTLGGNSPDYLTSVLQSQDGGYFVSGYSISGKSGNKTEASKGGYDYWVVKLDNTERQKQTITFEPVPAINFGTQKTISLKATASSGLPVSFQIISGPATVKGNKLILTGGSGTVTVDAVQPGNENYLPASNVAIRFVVNVPPITRLWDKTYGGIRTEYPNQGGECDKIFGSSSLAAMVVTPDGGYLLGGTSDSKKGNDKSADHRGTISPEQCFTDQQPIADYWIVKTDANGNRLWDKTYGGNDREELSTLIATPDGGYLLGGSSRSDGNGTKSEANRGKFGTDYWIVKTDANGNKLWDKTFGGDNWDDLTSLVATPDGGYLLGGSANSGKTGDKTQGGEGASEYWVIKIDVNGNKIWDKAFDRPGYDWSYLQTMLATTTGGYLLGGFSDTGNAPDYWVVEIDASGKKIWDKKFGGTGYDYLTSLAITPDGGYLLGGHSNSDKSGDKTEPKKDNTESGGYSDYWIIKIDSKGNKLWDKTLGGKQGEILSSLVATPDGGYLLGGYSSSNISGDKSEMNRGNVNGGEDYWVVKIDQTGKKLWDRTLGGNFYDDQLSSLLVTPDGSYLLGGTSGSGISGDKSEPLKGVRDIWMVKIKEESAPEALAWDRRYGGSLDDILTDVIKTNDGGYLVGGYSKSGNSGDRSQNSQGGTDYWIVKTDKNGQKLWDKRYGGKEYDYLNRVIQTHDGGYLLAGSSFSGIGGDKSEESRGNWQYTFLRRDHWVVKVDSLGNKQWDKTLGGTREDELKKVIQLSTGEYVLGGSSASGISGDKSQASQGGRDYWLVKISSTGTKIWDKRYGGIEDETLASFTLTKEGGFLLAGTSFSGKSGDKNEAGRGKNDYWVVRIDKDGNKLWDKTFGGTSEDEAASVLRSNGDYFIISGTSSSPASGDKSQGSQLDSQGFETPDFWAIKIDGRGNKVWDKTLGTKENDNLVASTFNQDGGYVFAGSSYTFKKSQGSWDYWIVKVDANGNQEYDQVFGGSDREELRTVLQTSDGGLLLGGRSKSGVSGDKTQPSQGETDYWLVKLAPETLSMVAAREVTPTKEPVTLIPSLIAYPNPFHGQVTVKFSLPQRQTATVKILDSQGREVSTLFQGEVKAKQVYEVKWQATSNPAGLYFLQLQTPTLQQQHKLLLRK</sequence>
<feature type="compositionally biased region" description="Basic and acidic residues" evidence="1">
    <location>
        <begin position="831"/>
        <end position="846"/>
    </location>
</feature>
<accession>A0A2T2YEN9</accession>
<dbReference type="EMBL" id="PYFT01000001">
    <property type="protein sequence ID" value="PSR53953.1"/>
    <property type="molecule type" value="Genomic_DNA"/>
</dbReference>
<dbReference type="RefSeq" id="WP_106929120.1">
    <property type="nucleotide sequence ID" value="NZ_PYFT01000001.1"/>
</dbReference>